<proteinExistence type="inferred from homology"/>
<organism evidence="4 5">
    <name type="scientific">Pandoraea nosoerga</name>
    <dbReference type="NCBI Taxonomy" id="2508296"/>
    <lineage>
        <taxon>Bacteria</taxon>
        <taxon>Pseudomonadati</taxon>
        <taxon>Pseudomonadota</taxon>
        <taxon>Betaproteobacteria</taxon>
        <taxon>Burkholderiales</taxon>
        <taxon>Burkholderiaceae</taxon>
        <taxon>Pandoraea</taxon>
    </lineage>
</organism>
<dbReference type="RefSeq" id="WP_174966429.1">
    <property type="nucleotide sequence ID" value="NZ_CABPSC010000013.1"/>
</dbReference>
<comment type="function">
    <text evidence="1">Required for the efficient initiation of filament assembly.</text>
</comment>
<evidence type="ECO:0000256" key="2">
    <source>
        <dbReference type="ARBA" id="ARBA00007703"/>
    </source>
</evidence>
<dbReference type="EMBL" id="CABPSC010000013">
    <property type="protein sequence ID" value="VVE22682.1"/>
    <property type="molecule type" value="Genomic_DNA"/>
</dbReference>
<name>A0A5E4WCZ5_9BURK</name>
<protein>
    <submittedName>
        <fullName evidence="4">Flagellar protein FlgN</fullName>
    </submittedName>
</protein>
<keyword evidence="5" id="KW-1185">Reference proteome</keyword>
<evidence type="ECO:0000313" key="5">
    <source>
        <dbReference type="Proteomes" id="UP000367825"/>
    </source>
</evidence>
<dbReference type="GO" id="GO:0044780">
    <property type="term" value="P:bacterial-type flagellum assembly"/>
    <property type="evidence" value="ECO:0007669"/>
    <property type="project" value="InterPro"/>
</dbReference>
<keyword evidence="4" id="KW-0966">Cell projection</keyword>
<dbReference type="InterPro" id="IPR007809">
    <property type="entry name" value="FlgN-like"/>
</dbReference>
<reference evidence="4 5" key="1">
    <citation type="submission" date="2019-08" db="EMBL/GenBank/DDBJ databases">
        <authorList>
            <person name="Peeters C."/>
        </authorList>
    </citation>
    <scope>NUCLEOTIDE SEQUENCE [LARGE SCALE GENOMIC DNA]</scope>
    <source>
        <strain evidence="4 5">LMG 31109</strain>
    </source>
</reference>
<evidence type="ECO:0000313" key="4">
    <source>
        <dbReference type="EMBL" id="VVE22682.1"/>
    </source>
</evidence>
<dbReference type="SUPFAM" id="SSF140566">
    <property type="entry name" value="FlgN-like"/>
    <property type="match status" value="1"/>
</dbReference>
<accession>A0A5E4WCZ5</accession>
<dbReference type="Gene3D" id="1.20.58.300">
    <property type="entry name" value="FlgN-like"/>
    <property type="match status" value="1"/>
</dbReference>
<gene>
    <name evidence="4" type="ORF">PNO31109_03215</name>
</gene>
<dbReference type="Pfam" id="PF05130">
    <property type="entry name" value="FlgN"/>
    <property type="match status" value="1"/>
</dbReference>
<dbReference type="Proteomes" id="UP000367825">
    <property type="component" value="Unassembled WGS sequence"/>
</dbReference>
<comment type="similarity">
    <text evidence="2">Belongs to the FlgN family.</text>
</comment>
<keyword evidence="3" id="KW-1005">Bacterial flagellum biogenesis</keyword>
<evidence type="ECO:0000256" key="3">
    <source>
        <dbReference type="ARBA" id="ARBA00022795"/>
    </source>
</evidence>
<dbReference type="AlphaFoldDB" id="A0A5E4WCZ5"/>
<dbReference type="InterPro" id="IPR036679">
    <property type="entry name" value="FlgN-like_sf"/>
</dbReference>
<evidence type="ECO:0000256" key="1">
    <source>
        <dbReference type="ARBA" id="ARBA00002397"/>
    </source>
</evidence>
<sequence length="151" mass="16823">MSAAEHERRRACVARLVADVDADLADYRRLIAVLDALHRALAGEHLDALARTHEAALQLVSRLRTRARRRVQCLLQAFGATSANTMAPVMRWLATDDPEAYETFASRWTSLQTIAARCKTINARNLRDIGARLQALDVVLSPMATTYAPQR</sequence>
<keyword evidence="4" id="KW-0969">Cilium</keyword>
<keyword evidence="4" id="KW-0282">Flagellum</keyword>